<feature type="chain" id="PRO_5040170443" description="GLEYA adhesin domain-containing protein" evidence="1">
    <location>
        <begin position="24"/>
        <end position="1528"/>
    </location>
</feature>
<dbReference type="Gene3D" id="2.60.120.1560">
    <property type="match status" value="1"/>
</dbReference>
<dbReference type="InterPro" id="IPR018871">
    <property type="entry name" value="GLEYA_adhesin_domain"/>
</dbReference>
<gene>
    <name evidence="3" type="ORF">CFAM422_004056</name>
</gene>
<feature type="domain" description="GLEYA adhesin" evidence="2">
    <location>
        <begin position="1268"/>
        <end position="1362"/>
    </location>
</feature>
<evidence type="ECO:0000313" key="3">
    <source>
        <dbReference type="EMBL" id="KAF3073509.1"/>
    </source>
</evidence>
<keyword evidence="4" id="KW-1185">Reference proteome</keyword>
<proteinExistence type="predicted"/>
<comment type="caution">
    <text evidence="3">The sequence shown here is derived from an EMBL/GenBank/DDBJ whole genome shotgun (WGS) entry which is preliminary data.</text>
</comment>
<organism evidence="3 4">
    <name type="scientific">Trichoderma lentiforme</name>
    <dbReference type="NCBI Taxonomy" id="1567552"/>
    <lineage>
        <taxon>Eukaryota</taxon>
        <taxon>Fungi</taxon>
        <taxon>Dikarya</taxon>
        <taxon>Ascomycota</taxon>
        <taxon>Pezizomycotina</taxon>
        <taxon>Sordariomycetes</taxon>
        <taxon>Hypocreomycetidae</taxon>
        <taxon>Hypocreales</taxon>
        <taxon>Hypocreaceae</taxon>
        <taxon>Trichoderma</taxon>
    </lineage>
</organism>
<name>A0A9P4XJF3_9HYPO</name>
<reference evidence="3 4" key="1">
    <citation type="submission" date="2018-06" db="EMBL/GenBank/DDBJ databases">
        <title>Genome analysis of cellulolytic fungus Trichoderma lentiforme CFAM-422.</title>
        <authorList>
            <person name="Steindorff A.S."/>
            <person name="Formighieri E.F."/>
            <person name="Midorikawa G.E.O."/>
            <person name="Tamietti M.S."/>
            <person name="Ramos E.Z."/>
            <person name="Silva A.S."/>
            <person name="Bon E.P.S."/>
            <person name="Mendes T.D."/>
            <person name="Damaso M.C.T."/>
            <person name="Favaro L.C.L."/>
        </authorList>
    </citation>
    <scope>NUCLEOTIDE SEQUENCE [LARGE SCALE GENOMIC DNA]</scope>
    <source>
        <strain evidence="3 4">CFAM-422</strain>
    </source>
</reference>
<evidence type="ECO:0000256" key="1">
    <source>
        <dbReference type="SAM" id="SignalP"/>
    </source>
</evidence>
<accession>A0A9P4XJF3</accession>
<evidence type="ECO:0000313" key="4">
    <source>
        <dbReference type="Proteomes" id="UP000801864"/>
    </source>
</evidence>
<dbReference type="Proteomes" id="UP000801864">
    <property type="component" value="Unassembled WGS sequence"/>
</dbReference>
<dbReference type="EMBL" id="QLNT01000006">
    <property type="protein sequence ID" value="KAF3073509.1"/>
    <property type="molecule type" value="Genomic_DNA"/>
</dbReference>
<sequence>MSRSFRRGLLAAAAVWAASAAAGSEWNQEHDNDNQWLASTVVVTSTVMVDLNDINEKCLRGEFVCGPTPPPTADPEHHCPECEKWHEDPKDPKAAWDSVDIYHGLWGGCSGDHHCPNTCSCSSNAICEHSSDAEGPECKSSTECSPGYMCNSYGYCQPQPGPRCHEKACVVDDGPECTTNKDCSHGEVCNHHGFCQKVVFPDCEKNWDCKHGQICTNRGICKTVDEPQCTCDSDCKDGQICNSQRVCQDVECPKCQWEKECHEGESCNDSFCKPKENKCKDKDDCEDDEVCDWEGKCRRGKQFRCRVDSECKWGQICDIHGSCQKRPVGHICSSDRDCKSDDFCNAFGYCENKPEERCESDNTCLPGEICSSGRCLPKIGCSRDRDCRHGETCENSFCVFRRFCAIDSDCNGLLNEVCRDHQCEQERVCTFNVDCDRGEICVPRTQRLTALVARANEARQVQDGVCVRPECNVNGDCTRRGEFCRDHQCVEEECTIDRDCDDGTQTCRDGQCLTRCLNQAGCNNNETCELGVCIRRRFCLNAARDCELGQICLDNYCEDPQEECTIDRDCNDATLACRDGQCLTRCINQLGCDNNETCELGVCIRRRFCVNAARDCNLGEICLDGYCQEPLQDECTIDADCGDVTLACRDGQCLTRCINELGCNNNEDCELGVCIRRRLCVNAARDCNLGELCLDGYCQEDECTVDGDCNVLTQACRDHQCLTRCDDATDCNILTETCELGLCLRKRFCANAARDCNLGEICEDGYCQDPLQNPECTVDADCGDATLACVDSQCLTRCDDQTDCNNNETCDGTVCIRRRFCVNTATDCGLGEICLNNFCQAPNTCGDIVCQADEVCNNIRCLQRCGGITCGDNEVCNNDDVCVETCGLGTCQANQICLNDACVQRCGLGVCDDTETCVLGQCLETCGLTTCNANQTCILGQCLETCGLTTCNANQTCILGECLQTCGLTTCNADQTCVLGQCLETCGLTTCNADETCVLGECLQTCGLTTCNANQTCVLGECLETCGLTTCNADETCVLGECLPTCGLTTCDADETCVNDTCLANCGLNPPCDIDELCVDNTACQAICGLTTCAVGESCQLGACVRTCDVDTPCDDGLVCSADGTCEPGCDDSTDCAGGLVCLDILGITLQYCGPCTSNLQCTGTDSCIAGLCQQGSVCSLGFQWAYYKLAQSPSDLTTLPGTIPFHDDDPTTDENWPLLQFQPRIALTAQTPTVTGLTQTLGIDETCPPEDAIVYGTDTGNSIDYSIIQHIGYFVPAQAGIYTFSANAPVPDQSLYVWFGDIARLTWINANADLIADGDSTLVTNTYLRVVTLADVGTYIPIRILFVNPQDCGEFELTVQDPLGNVIVSREEQTTDGEFVSNCPAANDLLELNFAPLIDIGLGLDSLAANLTGGLDLGGLTNLTGGLTNLTGGLTNLTGGLGGINLTGDANLGGGGGINVTAGADLGGLGNLTGDVNVGGGGINVTAGAGLGGLGTNLTGGMLGGLTNLTGGLLTNLTGGLTGGGSS</sequence>
<dbReference type="SMART" id="SM00286">
    <property type="entry name" value="PTI"/>
    <property type="match status" value="13"/>
</dbReference>
<protein>
    <recommendedName>
        <fullName evidence="2">GLEYA adhesin domain-containing protein</fullName>
    </recommendedName>
</protein>
<evidence type="ECO:0000259" key="2">
    <source>
        <dbReference type="Pfam" id="PF10528"/>
    </source>
</evidence>
<feature type="signal peptide" evidence="1">
    <location>
        <begin position="1"/>
        <end position="23"/>
    </location>
</feature>
<keyword evidence="1" id="KW-0732">Signal</keyword>
<dbReference type="Pfam" id="PF10528">
    <property type="entry name" value="GLEYA"/>
    <property type="match status" value="1"/>
</dbReference>